<sequence length="138" mass="15718">MRKILFGILCCLCIILVIGVWSYFNRPSFLYPALPFSHPDKSSVVAKLKQADDEMLIPLITTDSDTRFYWIGAKSAQSGEAKSLKNLLQTDGWSFVEQEGAGYFFEKDKQRIVITAHMWSSDFVLYKVPVEVPADIFQ</sequence>
<dbReference type="AlphaFoldDB" id="V6MDX7"/>
<dbReference type="HOGENOM" id="CLU_1966146_0_0_9"/>
<dbReference type="EMBL" id="AYJU01000001">
    <property type="protein sequence ID" value="EST56746.1"/>
    <property type="molecule type" value="Genomic_DNA"/>
</dbReference>
<protein>
    <submittedName>
        <fullName evidence="1">Uncharacterized protein</fullName>
    </submittedName>
</protein>
<dbReference type="STRING" id="1408254.T458_01935"/>
<name>V6MDX7_9BACL</name>
<organism evidence="1 2">
    <name type="scientific">Brevibacillus panacihumi W25</name>
    <dbReference type="NCBI Taxonomy" id="1408254"/>
    <lineage>
        <taxon>Bacteria</taxon>
        <taxon>Bacillati</taxon>
        <taxon>Bacillota</taxon>
        <taxon>Bacilli</taxon>
        <taxon>Bacillales</taxon>
        <taxon>Paenibacillaceae</taxon>
        <taxon>Brevibacillus</taxon>
    </lineage>
</organism>
<reference evidence="1 2" key="1">
    <citation type="journal article" date="2014" name="Genome Announc.">
        <title>Draft Genome Sequence of Brevibacillus panacihumi Strain W25, a Halotolerant Hydrocarbon-Degrading Bacterium.</title>
        <authorList>
            <person name="Wang X."/>
            <person name="Jin D."/>
            <person name="Zhou L."/>
            <person name="Wu L."/>
            <person name="An W."/>
            <person name="Chen Y."/>
            <person name="Zhao L."/>
        </authorList>
    </citation>
    <scope>NUCLEOTIDE SEQUENCE [LARGE SCALE GENOMIC DNA]</scope>
    <source>
        <strain evidence="1 2">W25</strain>
    </source>
</reference>
<accession>V6MDX7</accession>
<dbReference type="RefSeq" id="WP_023554474.1">
    <property type="nucleotide sequence ID" value="NZ_KI629782.1"/>
</dbReference>
<proteinExistence type="predicted"/>
<gene>
    <name evidence="1" type="ORF">T458_01935</name>
</gene>
<dbReference type="eggNOG" id="ENOG50332F4">
    <property type="taxonomic scope" value="Bacteria"/>
</dbReference>
<keyword evidence="2" id="KW-1185">Reference proteome</keyword>
<dbReference type="PATRIC" id="fig|1408254.3.peg.395"/>
<dbReference type="Proteomes" id="UP000017973">
    <property type="component" value="Unassembled WGS sequence"/>
</dbReference>
<comment type="caution">
    <text evidence="1">The sequence shown here is derived from an EMBL/GenBank/DDBJ whole genome shotgun (WGS) entry which is preliminary data.</text>
</comment>
<dbReference type="OrthoDB" id="6194834at2"/>
<evidence type="ECO:0000313" key="2">
    <source>
        <dbReference type="Proteomes" id="UP000017973"/>
    </source>
</evidence>
<evidence type="ECO:0000313" key="1">
    <source>
        <dbReference type="EMBL" id="EST56746.1"/>
    </source>
</evidence>